<evidence type="ECO:0000256" key="1">
    <source>
        <dbReference type="ARBA" id="ARBA00023002"/>
    </source>
</evidence>
<dbReference type="InterPro" id="IPR002347">
    <property type="entry name" value="SDR_fam"/>
</dbReference>
<dbReference type="Gene3D" id="3.40.50.720">
    <property type="entry name" value="NAD(P)-binding Rossmann-like Domain"/>
    <property type="match status" value="1"/>
</dbReference>
<name>A0AAV1J3F0_9NEOP</name>
<dbReference type="GO" id="GO:0016491">
    <property type="term" value="F:oxidoreductase activity"/>
    <property type="evidence" value="ECO:0007669"/>
    <property type="project" value="UniProtKB-KW"/>
</dbReference>
<gene>
    <name evidence="2" type="ORF">LNINA_LOCUS3400</name>
</gene>
<proteinExistence type="predicted"/>
<protein>
    <recommendedName>
        <fullName evidence="4">Retinol dehydrogenase 14</fullName>
    </recommendedName>
</protein>
<dbReference type="EMBL" id="CAVLEF010000004">
    <property type="protein sequence ID" value="CAK1543593.1"/>
    <property type="molecule type" value="Genomic_DNA"/>
</dbReference>
<evidence type="ECO:0000313" key="3">
    <source>
        <dbReference type="Proteomes" id="UP001497472"/>
    </source>
</evidence>
<evidence type="ECO:0008006" key="4">
    <source>
        <dbReference type="Google" id="ProtNLM"/>
    </source>
</evidence>
<keyword evidence="3" id="KW-1185">Reference proteome</keyword>
<dbReference type="Proteomes" id="UP001497472">
    <property type="component" value="Unassembled WGS sequence"/>
</dbReference>
<reference evidence="2 3" key="1">
    <citation type="submission" date="2023-11" db="EMBL/GenBank/DDBJ databases">
        <authorList>
            <person name="Okamura Y."/>
        </authorList>
    </citation>
    <scope>NUCLEOTIDE SEQUENCE [LARGE SCALE GENOMIC DNA]</scope>
</reference>
<keyword evidence="1" id="KW-0560">Oxidoreductase</keyword>
<dbReference type="AlphaFoldDB" id="A0AAV1J3F0"/>
<dbReference type="InterPro" id="IPR036291">
    <property type="entry name" value="NAD(P)-bd_dom_sf"/>
</dbReference>
<dbReference type="PANTHER" id="PTHR43157:SF31">
    <property type="entry name" value="PHOSPHATIDYLINOSITOL-GLYCAN BIOSYNTHESIS CLASS F PROTEIN"/>
    <property type="match status" value="1"/>
</dbReference>
<sequence>MAKVDIDNLRMRDVESHYTRYANSKLCNVLWTKALAKRLHAAGVTVNCVHPGLVKTNIFQRLGNVSRAIWLMLIGLFFKSPVEGAQTCIHLCVAPELENATGDYYSECKKQCLSNRADDDEFAEAVWRETLKIISD</sequence>
<accession>A0AAV1J3F0</accession>
<dbReference type="SUPFAM" id="SSF51735">
    <property type="entry name" value="NAD(P)-binding Rossmann-fold domains"/>
    <property type="match status" value="1"/>
</dbReference>
<dbReference type="Pfam" id="PF13561">
    <property type="entry name" value="adh_short_C2"/>
    <property type="match status" value="1"/>
</dbReference>
<dbReference type="PANTHER" id="PTHR43157">
    <property type="entry name" value="PHOSPHATIDYLINOSITOL-GLYCAN BIOSYNTHESIS CLASS F PROTEIN-RELATED"/>
    <property type="match status" value="1"/>
</dbReference>
<organism evidence="2 3">
    <name type="scientific">Leptosia nina</name>
    <dbReference type="NCBI Taxonomy" id="320188"/>
    <lineage>
        <taxon>Eukaryota</taxon>
        <taxon>Metazoa</taxon>
        <taxon>Ecdysozoa</taxon>
        <taxon>Arthropoda</taxon>
        <taxon>Hexapoda</taxon>
        <taxon>Insecta</taxon>
        <taxon>Pterygota</taxon>
        <taxon>Neoptera</taxon>
        <taxon>Endopterygota</taxon>
        <taxon>Lepidoptera</taxon>
        <taxon>Glossata</taxon>
        <taxon>Ditrysia</taxon>
        <taxon>Papilionoidea</taxon>
        <taxon>Pieridae</taxon>
        <taxon>Pierinae</taxon>
        <taxon>Leptosia</taxon>
    </lineage>
</organism>
<evidence type="ECO:0000313" key="2">
    <source>
        <dbReference type="EMBL" id="CAK1543593.1"/>
    </source>
</evidence>
<comment type="caution">
    <text evidence="2">The sequence shown here is derived from an EMBL/GenBank/DDBJ whole genome shotgun (WGS) entry which is preliminary data.</text>
</comment>